<dbReference type="Gene3D" id="3.40.50.880">
    <property type="match status" value="1"/>
</dbReference>
<dbReference type="PANTHER" id="PTHR48094">
    <property type="entry name" value="PROTEIN/NUCLEIC ACID DEGLYCASE DJ-1-RELATED"/>
    <property type="match status" value="1"/>
</dbReference>
<comment type="caution">
    <text evidence="2">The sequence shown here is derived from an EMBL/GenBank/DDBJ whole genome shotgun (WGS) entry which is preliminary data.</text>
</comment>
<reference evidence="2" key="1">
    <citation type="journal article" date="2021" name="PeerJ">
        <title>Extensive microbial diversity within the chicken gut microbiome revealed by metagenomics and culture.</title>
        <authorList>
            <person name="Gilroy R."/>
            <person name="Ravi A."/>
            <person name="Getino M."/>
            <person name="Pursley I."/>
            <person name="Horton D.L."/>
            <person name="Alikhan N.F."/>
            <person name="Baker D."/>
            <person name="Gharbi K."/>
            <person name="Hall N."/>
            <person name="Watson M."/>
            <person name="Adriaenssens E.M."/>
            <person name="Foster-Nyarko E."/>
            <person name="Jarju S."/>
            <person name="Secka A."/>
            <person name="Antonio M."/>
            <person name="Oren A."/>
            <person name="Chaudhuri R.R."/>
            <person name="La Ragione R."/>
            <person name="Hildebrand F."/>
            <person name="Pallen M.J."/>
        </authorList>
    </citation>
    <scope>NUCLEOTIDE SEQUENCE</scope>
    <source>
        <strain evidence="2">ChiHjej12B11-16260</strain>
    </source>
</reference>
<dbReference type="NCBIfam" id="TIGR01383">
    <property type="entry name" value="not_thiJ"/>
    <property type="match status" value="1"/>
</dbReference>
<dbReference type="Pfam" id="PF01965">
    <property type="entry name" value="DJ-1_PfpI"/>
    <property type="match status" value="1"/>
</dbReference>
<dbReference type="EMBL" id="DXFB01000168">
    <property type="protein sequence ID" value="HIX45873.1"/>
    <property type="molecule type" value="Genomic_DNA"/>
</dbReference>
<dbReference type="GO" id="GO:0005737">
    <property type="term" value="C:cytoplasm"/>
    <property type="evidence" value="ECO:0007669"/>
    <property type="project" value="TreeGrafter"/>
</dbReference>
<dbReference type="InterPro" id="IPR050325">
    <property type="entry name" value="Prot/Nucl_acid_deglycase"/>
</dbReference>
<evidence type="ECO:0000313" key="3">
    <source>
        <dbReference type="Proteomes" id="UP000824246"/>
    </source>
</evidence>
<dbReference type="PANTHER" id="PTHR48094:SF12">
    <property type="entry name" value="PARKINSON DISEASE PROTEIN 7 HOMOLOG"/>
    <property type="match status" value="1"/>
</dbReference>
<dbReference type="InterPro" id="IPR029062">
    <property type="entry name" value="Class_I_gatase-like"/>
</dbReference>
<name>A0A9D1VSB2_9BACT</name>
<reference evidence="2" key="2">
    <citation type="submission" date="2021-04" db="EMBL/GenBank/DDBJ databases">
        <authorList>
            <person name="Gilroy R."/>
        </authorList>
    </citation>
    <scope>NUCLEOTIDE SEQUENCE</scope>
    <source>
        <strain evidence="2">ChiHjej12B11-16260</strain>
    </source>
</reference>
<protein>
    <submittedName>
        <fullName evidence="2">DJ-1/PfpI family protein</fullName>
    </submittedName>
</protein>
<accession>A0A9D1VSB2</accession>
<dbReference type="CDD" id="cd03135">
    <property type="entry name" value="GATase1_DJ-1"/>
    <property type="match status" value="1"/>
</dbReference>
<organism evidence="2 3">
    <name type="scientific">Candidatus Barnesiella excrementipullorum</name>
    <dbReference type="NCBI Taxonomy" id="2838479"/>
    <lineage>
        <taxon>Bacteria</taxon>
        <taxon>Pseudomonadati</taxon>
        <taxon>Bacteroidota</taxon>
        <taxon>Bacteroidia</taxon>
        <taxon>Bacteroidales</taxon>
        <taxon>Barnesiellaceae</taxon>
        <taxon>Barnesiella</taxon>
    </lineage>
</organism>
<dbReference type="InterPro" id="IPR006287">
    <property type="entry name" value="DJ-1"/>
</dbReference>
<proteinExistence type="predicted"/>
<dbReference type="Proteomes" id="UP000824246">
    <property type="component" value="Unassembled WGS sequence"/>
</dbReference>
<evidence type="ECO:0000259" key="1">
    <source>
        <dbReference type="Pfam" id="PF01965"/>
    </source>
</evidence>
<sequence length="182" mass="18566">MKKSYVFLAEGFEEIETISVVDILRRAGMPVETVSVTSEKIVTGAHGVPVVADSCIGDEALYADAEWLVLPGGMPGMTNLAACTTLCNALKAHAEAGKNTAAICASPSVLGKLGLLAGRKATCYPGFEANLTGASVTGERCTVDGNITTANGPSSATAFALALVEQSMGEKVAQEVAAGMLL</sequence>
<dbReference type="AlphaFoldDB" id="A0A9D1VSB2"/>
<dbReference type="InterPro" id="IPR002818">
    <property type="entry name" value="DJ-1/PfpI"/>
</dbReference>
<evidence type="ECO:0000313" key="2">
    <source>
        <dbReference type="EMBL" id="HIX45873.1"/>
    </source>
</evidence>
<gene>
    <name evidence="2" type="ORF">H9982_06595</name>
</gene>
<feature type="domain" description="DJ-1/PfpI" evidence="1">
    <location>
        <begin position="2"/>
        <end position="166"/>
    </location>
</feature>
<dbReference type="SUPFAM" id="SSF52317">
    <property type="entry name" value="Class I glutamine amidotransferase-like"/>
    <property type="match status" value="1"/>
</dbReference>